<evidence type="ECO:0000313" key="2">
    <source>
        <dbReference type="EMBL" id="KIM86402.1"/>
    </source>
</evidence>
<evidence type="ECO:0000313" key="3">
    <source>
        <dbReference type="Proteomes" id="UP000054166"/>
    </source>
</evidence>
<dbReference type="InterPro" id="IPR001810">
    <property type="entry name" value="F-box_dom"/>
</dbReference>
<reference evidence="2 3" key="1">
    <citation type="submission" date="2014-04" db="EMBL/GenBank/DDBJ databases">
        <authorList>
            <consortium name="DOE Joint Genome Institute"/>
            <person name="Kuo A."/>
            <person name="Tarkka M."/>
            <person name="Buscot F."/>
            <person name="Kohler A."/>
            <person name="Nagy L.G."/>
            <person name="Floudas D."/>
            <person name="Copeland A."/>
            <person name="Barry K.W."/>
            <person name="Cichocki N."/>
            <person name="Veneault-Fourrey C."/>
            <person name="LaButti K."/>
            <person name="Lindquist E.A."/>
            <person name="Lipzen A."/>
            <person name="Lundell T."/>
            <person name="Morin E."/>
            <person name="Murat C."/>
            <person name="Sun H."/>
            <person name="Tunlid A."/>
            <person name="Henrissat B."/>
            <person name="Grigoriev I.V."/>
            <person name="Hibbett D.S."/>
            <person name="Martin F."/>
            <person name="Nordberg H.P."/>
            <person name="Cantor M.N."/>
            <person name="Hua S.X."/>
        </authorList>
    </citation>
    <scope>NUCLEOTIDE SEQUENCE [LARGE SCALE GENOMIC DNA]</scope>
    <source>
        <strain evidence="2 3">F 1598</strain>
    </source>
</reference>
<feature type="domain" description="F-box" evidence="1">
    <location>
        <begin position="1"/>
        <end position="46"/>
    </location>
</feature>
<dbReference type="Proteomes" id="UP000054166">
    <property type="component" value="Unassembled WGS sequence"/>
</dbReference>
<accession>A0A0C3C9L6</accession>
<reference evidence="3" key="2">
    <citation type="submission" date="2015-01" db="EMBL/GenBank/DDBJ databases">
        <title>Evolutionary Origins and Diversification of the Mycorrhizal Mutualists.</title>
        <authorList>
            <consortium name="DOE Joint Genome Institute"/>
            <consortium name="Mycorrhizal Genomics Consortium"/>
            <person name="Kohler A."/>
            <person name="Kuo A."/>
            <person name="Nagy L.G."/>
            <person name="Floudas D."/>
            <person name="Copeland A."/>
            <person name="Barry K.W."/>
            <person name="Cichocki N."/>
            <person name="Veneault-Fourrey C."/>
            <person name="LaButti K."/>
            <person name="Lindquist E.A."/>
            <person name="Lipzen A."/>
            <person name="Lundell T."/>
            <person name="Morin E."/>
            <person name="Murat C."/>
            <person name="Riley R."/>
            <person name="Ohm R."/>
            <person name="Sun H."/>
            <person name="Tunlid A."/>
            <person name="Henrissat B."/>
            <person name="Grigoriev I.V."/>
            <person name="Hibbett D.S."/>
            <person name="Martin F."/>
        </authorList>
    </citation>
    <scope>NUCLEOTIDE SEQUENCE [LARGE SCALE GENOMIC DNA]</scope>
    <source>
        <strain evidence="3">F 1598</strain>
    </source>
</reference>
<organism evidence="2 3">
    <name type="scientific">Piloderma croceum (strain F 1598)</name>
    <dbReference type="NCBI Taxonomy" id="765440"/>
    <lineage>
        <taxon>Eukaryota</taxon>
        <taxon>Fungi</taxon>
        <taxon>Dikarya</taxon>
        <taxon>Basidiomycota</taxon>
        <taxon>Agaricomycotina</taxon>
        <taxon>Agaricomycetes</taxon>
        <taxon>Agaricomycetidae</taxon>
        <taxon>Atheliales</taxon>
        <taxon>Atheliaceae</taxon>
        <taxon>Piloderma</taxon>
    </lineage>
</organism>
<dbReference type="AlphaFoldDB" id="A0A0C3C9L6"/>
<name>A0A0C3C9L6_PILCF</name>
<dbReference type="Gene3D" id="1.20.1280.50">
    <property type="match status" value="1"/>
</dbReference>
<dbReference type="HOGENOM" id="CLU_1366714_0_0_1"/>
<gene>
    <name evidence="2" type="ORF">PILCRDRAFT_324612</name>
</gene>
<proteinExistence type="predicted"/>
<dbReference type="EMBL" id="KN832982">
    <property type="protein sequence ID" value="KIM86402.1"/>
    <property type="molecule type" value="Genomic_DNA"/>
</dbReference>
<dbReference type="Pfam" id="PF12937">
    <property type="entry name" value="F-box-like"/>
    <property type="match status" value="1"/>
</dbReference>
<dbReference type="SUPFAM" id="SSF81383">
    <property type="entry name" value="F-box domain"/>
    <property type="match status" value="1"/>
</dbReference>
<dbReference type="OrthoDB" id="3268567at2759"/>
<dbReference type="PROSITE" id="PS50181">
    <property type="entry name" value="FBOX"/>
    <property type="match status" value="1"/>
</dbReference>
<keyword evidence="3" id="KW-1185">Reference proteome</keyword>
<dbReference type="InterPro" id="IPR036047">
    <property type="entry name" value="F-box-like_dom_sf"/>
</dbReference>
<protein>
    <recommendedName>
        <fullName evidence="1">F-box domain-containing protein</fullName>
    </recommendedName>
</protein>
<sequence>MMIHRLPFDIWLHICIHSSVQSLLSLRGTCKYLYSVVEERSVWSAAVRDIMGVVPLRRVRHELPSMTCEQLKHKAMQIAQLDNLWSRETIHPVKVERHSLDSGVRRAEVVLGGDFILTLFKDGTLQLHRARDMSQLLMTVHRPNPPSRHYFPDFTDMRRSSSSSNGENWGVIVDYYATHSLTFVFTISIYALQPCVSWPR</sequence>
<dbReference type="InParanoid" id="A0A0C3C9L6"/>
<evidence type="ECO:0000259" key="1">
    <source>
        <dbReference type="PROSITE" id="PS50181"/>
    </source>
</evidence>